<dbReference type="InterPro" id="IPR045864">
    <property type="entry name" value="aa-tRNA-synth_II/BPL/LPL"/>
</dbReference>
<gene>
    <name evidence="8" type="ORF">VA596_18080</name>
</gene>
<feature type="region of interest" description="Disordered" evidence="6">
    <location>
        <begin position="1"/>
        <end position="25"/>
    </location>
</feature>
<keyword evidence="9" id="KW-1185">Reference proteome</keyword>
<accession>A0ABU5R743</accession>
<protein>
    <recommendedName>
        <fullName evidence="7">Phenylalanyl-tRNA synthetase domain-containing protein</fullName>
    </recommendedName>
</protein>
<dbReference type="Gene3D" id="3.30.930.10">
    <property type="entry name" value="Bira Bifunctional Protein, Domain 2"/>
    <property type="match status" value="1"/>
</dbReference>
<keyword evidence="1" id="KW-0436">Ligase</keyword>
<evidence type="ECO:0000313" key="9">
    <source>
        <dbReference type="Proteomes" id="UP001304298"/>
    </source>
</evidence>
<evidence type="ECO:0000259" key="7">
    <source>
        <dbReference type="Pfam" id="PF01409"/>
    </source>
</evidence>
<keyword evidence="5" id="KW-0030">Aminoacyl-tRNA synthetase</keyword>
<comment type="caution">
    <text evidence="8">The sequence shown here is derived from an EMBL/GenBank/DDBJ whole genome shotgun (WGS) entry which is preliminary data.</text>
</comment>
<evidence type="ECO:0000313" key="8">
    <source>
        <dbReference type="EMBL" id="MEA5361459.1"/>
    </source>
</evidence>
<sequence length="173" mass="19210">MCTPTSPGVRARGAVASTTRATPGTPRQLDLWRLRDRPRPYTVDGARLDVEHDGAWVEVAECGLASPAVLARAGLALGMGLDRMLMLLKCIPDIRLLRSAAPTVADQMLDLEPCRPVPARSRSGRRHRARTCHRRHWPGSARAMTKRTCWYAWYSARWVRRSPTTGPTSCVTP</sequence>
<dbReference type="SUPFAM" id="SSF55681">
    <property type="entry name" value="Class II aaRS and biotin synthetases"/>
    <property type="match status" value="1"/>
</dbReference>
<dbReference type="Proteomes" id="UP001304298">
    <property type="component" value="Unassembled WGS sequence"/>
</dbReference>
<evidence type="ECO:0000256" key="6">
    <source>
        <dbReference type="SAM" id="MobiDB-lite"/>
    </source>
</evidence>
<feature type="domain" description="Phenylalanyl-tRNA synthetase" evidence="7">
    <location>
        <begin position="33"/>
        <end position="100"/>
    </location>
</feature>
<keyword evidence="4" id="KW-0648">Protein biosynthesis</keyword>
<keyword evidence="3" id="KW-0067">ATP-binding</keyword>
<evidence type="ECO:0000256" key="3">
    <source>
        <dbReference type="ARBA" id="ARBA00022840"/>
    </source>
</evidence>
<dbReference type="InterPro" id="IPR002319">
    <property type="entry name" value="Phenylalanyl-tRNA_Synthase"/>
</dbReference>
<organism evidence="8 9">
    <name type="scientific">Amycolatopsis heterodermiae</name>
    <dbReference type="NCBI Taxonomy" id="3110235"/>
    <lineage>
        <taxon>Bacteria</taxon>
        <taxon>Bacillati</taxon>
        <taxon>Actinomycetota</taxon>
        <taxon>Actinomycetes</taxon>
        <taxon>Pseudonocardiales</taxon>
        <taxon>Pseudonocardiaceae</taxon>
        <taxon>Amycolatopsis</taxon>
    </lineage>
</organism>
<dbReference type="Pfam" id="PF01409">
    <property type="entry name" value="tRNA-synt_2d"/>
    <property type="match status" value="1"/>
</dbReference>
<evidence type="ECO:0000256" key="2">
    <source>
        <dbReference type="ARBA" id="ARBA00022741"/>
    </source>
</evidence>
<dbReference type="EMBL" id="JAYFSI010000003">
    <property type="protein sequence ID" value="MEA5361459.1"/>
    <property type="molecule type" value="Genomic_DNA"/>
</dbReference>
<dbReference type="RefSeq" id="WP_323328587.1">
    <property type="nucleotide sequence ID" value="NZ_JAYFSI010000003.1"/>
</dbReference>
<evidence type="ECO:0000256" key="4">
    <source>
        <dbReference type="ARBA" id="ARBA00022917"/>
    </source>
</evidence>
<proteinExistence type="predicted"/>
<name>A0ABU5R743_9PSEU</name>
<reference evidence="8 9" key="1">
    <citation type="submission" date="2023-12" db="EMBL/GenBank/DDBJ databases">
        <title>Amycolatopsis sp. V23-08.</title>
        <authorList>
            <person name="Somphong A."/>
        </authorList>
    </citation>
    <scope>NUCLEOTIDE SEQUENCE [LARGE SCALE GENOMIC DNA]</scope>
    <source>
        <strain evidence="8 9">V23-08</strain>
    </source>
</reference>
<keyword evidence="2" id="KW-0547">Nucleotide-binding</keyword>
<evidence type="ECO:0000256" key="1">
    <source>
        <dbReference type="ARBA" id="ARBA00022598"/>
    </source>
</evidence>
<evidence type="ECO:0000256" key="5">
    <source>
        <dbReference type="ARBA" id="ARBA00023146"/>
    </source>
</evidence>